<protein>
    <recommendedName>
        <fullName evidence="10">Major facilitator superfamily (MFS) profile domain-containing protein</fullName>
    </recommendedName>
</protein>
<dbReference type="InterPro" id="IPR020846">
    <property type="entry name" value="MFS_dom"/>
</dbReference>
<feature type="transmembrane region" description="Helical" evidence="9">
    <location>
        <begin position="7"/>
        <end position="26"/>
    </location>
</feature>
<evidence type="ECO:0000256" key="5">
    <source>
        <dbReference type="ARBA" id="ARBA00022989"/>
    </source>
</evidence>
<organism evidence="11 12">
    <name type="scientific">Meristemomyces frigidus</name>
    <dbReference type="NCBI Taxonomy" id="1508187"/>
    <lineage>
        <taxon>Eukaryota</taxon>
        <taxon>Fungi</taxon>
        <taxon>Dikarya</taxon>
        <taxon>Ascomycota</taxon>
        <taxon>Pezizomycotina</taxon>
        <taxon>Dothideomycetes</taxon>
        <taxon>Dothideomycetidae</taxon>
        <taxon>Mycosphaerellales</taxon>
        <taxon>Teratosphaeriaceae</taxon>
        <taxon>Meristemomyces</taxon>
    </lineage>
</organism>
<evidence type="ECO:0000256" key="4">
    <source>
        <dbReference type="ARBA" id="ARBA00022692"/>
    </source>
</evidence>
<dbReference type="PANTHER" id="PTHR48022">
    <property type="entry name" value="PLASTIDIC GLUCOSE TRANSPORTER 4"/>
    <property type="match status" value="1"/>
</dbReference>
<feature type="transmembrane region" description="Helical" evidence="9">
    <location>
        <begin position="112"/>
        <end position="132"/>
    </location>
</feature>
<evidence type="ECO:0000259" key="10">
    <source>
        <dbReference type="PROSITE" id="PS50850"/>
    </source>
</evidence>
<dbReference type="PANTHER" id="PTHR48022:SF68">
    <property type="entry name" value="MAJOR FACILITATOR SUPERFAMILY (MFS) PROFILE DOMAIN-CONTAINING PROTEIN-RELATED"/>
    <property type="match status" value="1"/>
</dbReference>
<evidence type="ECO:0000313" key="11">
    <source>
        <dbReference type="EMBL" id="KAK5107766.1"/>
    </source>
</evidence>
<feature type="transmembrane region" description="Helical" evidence="9">
    <location>
        <begin position="86"/>
        <end position="106"/>
    </location>
</feature>
<dbReference type="AlphaFoldDB" id="A0AAN7YC85"/>
<dbReference type="Gene3D" id="1.20.1250.20">
    <property type="entry name" value="MFS general substrate transporter like domains"/>
    <property type="match status" value="1"/>
</dbReference>
<proteinExistence type="inferred from homology"/>
<evidence type="ECO:0000256" key="8">
    <source>
        <dbReference type="SAM" id="MobiDB-lite"/>
    </source>
</evidence>
<feature type="transmembrane region" description="Helical" evidence="9">
    <location>
        <begin position="56"/>
        <end position="79"/>
    </location>
</feature>
<dbReference type="InterPro" id="IPR036259">
    <property type="entry name" value="MFS_trans_sf"/>
</dbReference>
<evidence type="ECO:0000256" key="2">
    <source>
        <dbReference type="ARBA" id="ARBA00010992"/>
    </source>
</evidence>
<keyword evidence="5 9" id="KW-1133">Transmembrane helix</keyword>
<evidence type="ECO:0000256" key="7">
    <source>
        <dbReference type="RuleBase" id="RU003346"/>
    </source>
</evidence>
<gene>
    <name evidence="11" type="ORF">LTR62_000690</name>
</gene>
<dbReference type="Proteomes" id="UP001310890">
    <property type="component" value="Unassembled WGS sequence"/>
</dbReference>
<evidence type="ECO:0000256" key="1">
    <source>
        <dbReference type="ARBA" id="ARBA00004141"/>
    </source>
</evidence>
<dbReference type="EMBL" id="JAVRRL010000107">
    <property type="protein sequence ID" value="KAK5107766.1"/>
    <property type="molecule type" value="Genomic_DNA"/>
</dbReference>
<dbReference type="InterPro" id="IPR050360">
    <property type="entry name" value="MFS_Sugar_Transporters"/>
</dbReference>
<feature type="region of interest" description="Disordered" evidence="8">
    <location>
        <begin position="485"/>
        <end position="516"/>
    </location>
</feature>
<feature type="transmembrane region" description="Helical" evidence="9">
    <location>
        <begin position="178"/>
        <end position="199"/>
    </location>
</feature>
<evidence type="ECO:0000256" key="6">
    <source>
        <dbReference type="ARBA" id="ARBA00023136"/>
    </source>
</evidence>
<feature type="compositionally biased region" description="Polar residues" evidence="8">
    <location>
        <begin position="552"/>
        <end position="577"/>
    </location>
</feature>
<feature type="transmembrane region" description="Helical" evidence="9">
    <location>
        <begin position="266"/>
        <end position="285"/>
    </location>
</feature>
<feature type="region of interest" description="Disordered" evidence="8">
    <location>
        <begin position="533"/>
        <end position="636"/>
    </location>
</feature>
<dbReference type="Pfam" id="PF00083">
    <property type="entry name" value="Sugar_tr"/>
    <property type="match status" value="1"/>
</dbReference>
<dbReference type="SUPFAM" id="SSF103473">
    <property type="entry name" value="MFS general substrate transporter"/>
    <property type="match status" value="1"/>
</dbReference>
<keyword evidence="4 9" id="KW-0812">Transmembrane</keyword>
<feature type="compositionally biased region" description="Basic and acidic residues" evidence="8">
    <location>
        <begin position="492"/>
        <end position="516"/>
    </location>
</feature>
<feature type="compositionally biased region" description="Low complexity" evidence="8">
    <location>
        <begin position="539"/>
        <end position="551"/>
    </location>
</feature>
<name>A0AAN7YC85_9PEZI</name>
<feature type="transmembrane region" description="Helical" evidence="9">
    <location>
        <begin position="429"/>
        <end position="448"/>
    </location>
</feature>
<dbReference type="InterPro" id="IPR005828">
    <property type="entry name" value="MFS_sugar_transport-like"/>
</dbReference>
<accession>A0AAN7YC85</accession>
<comment type="caution">
    <text evidence="11">The sequence shown here is derived from an EMBL/GenBank/DDBJ whole genome shotgun (WGS) entry which is preliminary data.</text>
</comment>
<dbReference type="NCBIfam" id="TIGR00879">
    <property type="entry name" value="SP"/>
    <property type="match status" value="1"/>
</dbReference>
<feature type="transmembrane region" description="Helical" evidence="9">
    <location>
        <begin position="305"/>
        <end position="325"/>
    </location>
</feature>
<feature type="transmembrane region" description="Helical" evidence="9">
    <location>
        <begin position="399"/>
        <end position="423"/>
    </location>
</feature>
<feature type="domain" description="Major facilitator superfamily (MFS) profile" evidence="10">
    <location>
        <begin position="12"/>
        <end position="452"/>
    </location>
</feature>
<feature type="transmembrane region" description="Helical" evidence="9">
    <location>
        <begin position="361"/>
        <end position="387"/>
    </location>
</feature>
<sequence length="636" mass="69714">MALSGTALRIAIGVTAGLCFVSYGYGQGDIGGLMVMPTFQQYFPQIAGLTVQTGRIVGITVGIWNLGCFVGAMILVLVGNTMGRKGAIITGLLIMLAGKIIQTSTFGFAQYLAGRFIAGFGNGWIVSTVPAWQAECLKSHRRGTLLMVSFGSCITAGLAIAYWVVYALSWAQPSPASWRVPVGLAVVPILLALSLIVWMPESPRYLILSGRQEEAKKVLSALNEISPEDENVRREFLMIKKTLLTMTSASFVEAFKQGRHRYLQRTVLAVVLQVMQQFTGINLFMQYLGSMFLNQLRYKPELALLLAACCATEFFIASIIAVIGIDRFWTRRTLTMFGATGMCISTIVLCVMAWLNTQRSYYVMTAFLFAFNSFFAIGWQGMAWLWAVELTPLPIRGPANALSTAANWLANFIVVLCTPILFLTTEYRTYIVFAATNLCIVPIIYFLYPETGARSLEEVDLIFSAASERGNAWFSAVHTARQKDLPWPASDHAGDHPSETYESEKDATNSSSEKSKAALLRHNDADRWADYRRTHAHSDPSSSSEPDTTPSQLNSFDHNTTAVLTTAPNQSNRSSVYGINRTEVLPPSPGSSAASPPPDILGAARARGSEFPGPHNRAGTMSPLPGIFPDRRRRRG</sequence>
<evidence type="ECO:0000313" key="12">
    <source>
        <dbReference type="Proteomes" id="UP001310890"/>
    </source>
</evidence>
<comment type="similarity">
    <text evidence="2 7">Belongs to the major facilitator superfamily. Sugar transporter (TC 2.A.1.1) family.</text>
</comment>
<keyword evidence="6 9" id="KW-0472">Membrane</keyword>
<comment type="subcellular location">
    <subcellularLocation>
        <location evidence="1">Membrane</location>
        <topology evidence="1">Multi-pass membrane protein</topology>
    </subcellularLocation>
</comment>
<evidence type="ECO:0000256" key="3">
    <source>
        <dbReference type="ARBA" id="ARBA00022448"/>
    </source>
</evidence>
<dbReference type="GO" id="GO:0005351">
    <property type="term" value="F:carbohydrate:proton symporter activity"/>
    <property type="evidence" value="ECO:0007669"/>
    <property type="project" value="TreeGrafter"/>
</dbReference>
<dbReference type="PROSITE" id="PS50850">
    <property type="entry name" value="MFS"/>
    <property type="match status" value="1"/>
</dbReference>
<dbReference type="GO" id="GO:0016020">
    <property type="term" value="C:membrane"/>
    <property type="evidence" value="ECO:0007669"/>
    <property type="project" value="UniProtKB-SubCell"/>
</dbReference>
<reference evidence="11" key="1">
    <citation type="submission" date="2023-08" db="EMBL/GenBank/DDBJ databases">
        <title>Black Yeasts Isolated from many extreme environments.</title>
        <authorList>
            <person name="Coleine C."/>
            <person name="Stajich J.E."/>
            <person name="Selbmann L."/>
        </authorList>
    </citation>
    <scope>NUCLEOTIDE SEQUENCE</scope>
    <source>
        <strain evidence="11">CCFEE 5401</strain>
    </source>
</reference>
<feature type="transmembrane region" description="Helical" evidence="9">
    <location>
        <begin position="144"/>
        <end position="166"/>
    </location>
</feature>
<dbReference type="InterPro" id="IPR003663">
    <property type="entry name" value="Sugar/inositol_transpt"/>
</dbReference>
<dbReference type="PRINTS" id="PR00171">
    <property type="entry name" value="SUGRTRNSPORT"/>
</dbReference>
<feature type="transmembrane region" description="Helical" evidence="9">
    <location>
        <begin position="337"/>
        <end position="355"/>
    </location>
</feature>
<evidence type="ECO:0000256" key="9">
    <source>
        <dbReference type="SAM" id="Phobius"/>
    </source>
</evidence>
<keyword evidence="3 7" id="KW-0813">Transport</keyword>